<reference evidence="2" key="1">
    <citation type="submission" date="2014-09" db="EMBL/GenBank/DDBJ databases">
        <authorList>
            <person name="Mudge J."/>
            <person name="Ramaraj T."/>
            <person name="Lindquist I.E."/>
            <person name="Bharti A.K."/>
            <person name="Sundararajan A."/>
            <person name="Cameron C.T."/>
            <person name="Woodward J.E."/>
            <person name="May G.D."/>
            <person name="Brubaker C."/>
            <person name="Broadhvest J."/>
            <person name="Wilkins T.A."/>
        </authorList>
    </citation>
    <scope>NUCLEOTIDE SEQUENCE</scope>
    <source>
        <strain evidence="2">cv. AKA8401</strain>
    </source>
</reference>
<organism evidence="1 2">
    <name type="scientific">Gossypium arboreum</name>
    <name type="common">Tree cotton</name>
    <name type="synonym">Gossypium nanking</name>
    <dbReference type="NCBI Taxonomy" id="29729"/>
    <lineage>
        <taxon>Eukaryota</taxon>
        <taxon>Viridiplantae</taxon>
        <taxon>Streptophyta</taxon>
        <taxon>Embryophyta</taxon>
        <taxon>Tracheophyta</taxon>
        <taxon>Spermatophyta</taxon>
        <taxon>Magnoliopsida</taxon>
        <taxon>eudicotyledons</taxon>
        <taxon>Gunneridae</taxon>
        <taxon>Pentapetalae</taxon>
        <taxon>rosids</taxon>
        <taxon>malvids</taxon>
        <taxon>Malvales</taxon>
        <taxon>Malvaceae</taxon>
        <taxon>Malvoideae</taxon>
        <taxon>Gossypium</taxon>
    </lineage>
</organism>
<dbReference type="Proteomes" id="UP000032142">
    <property type="component" value="Unassembled WGS sequence"/>
</dbReference>
<keyword evidence="2" id="KW-1185">Reference proteome</keyword>
<name>A0A0B0MS49_GOSAR</name>
<evidence type="ECO:0000313" key="1">
    <source>
        <dbReference type="EMBL" id="KHG03600.1"/>
    </source>
</evidence>
<accession>A0A0B0MS49</accession>
<protein>
    <submittedName>
        <fullName evidence="1">Uncharacterized protein</fullName>
    </submittedName>
</protein>
<gene>
    <name evidence="1" type="ORF">F383_27912</name>
</gene>
<evidence type="ECO:0000313" key="2">
    <source>
        <dbReference type="Proteomes" id="UP000032142"/>
    </source>
</evidence>
<comment type="caution">
    <text evidence="1">The sequence shown here is derived from an EMBL/GenBank/DDBJ whole genome shotgun (WGS) entry which is preliminary data.</text>
</comment>
<dbReference type="EMBL" id="JRRC01370185">
    <property type="protein sequence ID" value="KHG03600.1"/>
    <property type="molecule type" value="Genomic_DNA"/>
</dbReference>
<proteinExistence type="predicted"/>
<dbReference type="AlphaFoldDB" id="A0A0B0MS49"/>
<sequence length="35" mass="4003">MIKPPEEYACIMDLSRTAWIGNPTMRCEVHGSAYM</sequence>